<organism evidence="5 6">
    <name type="scientific">Cytobacillus kochii</name>
    <dbReference type="NCBI Taxonomy" id="859143"/>
    <lineage>
        <taxon>Bacteria</taxon>
        <taxon>Bacillati</taxon>
        <taxon>Bacillota</taxon>
        <taxon>Bacilli</taxon>
        <taxon>Bacillales</taxon>
        <taxon>Bacillaceae</taxon>
        <taxon>Cytobacillus</taxon>
    </lineage>
</organism>
<dbReference type="InterPro" id="IPR036390">
    <property type="entry name" value="WH_DNA-bd_sf"/>
</dbReference>
<dbReference type="GO" id="GO:0006950">
    <property type="term" value="P:response to stress"/>
    <property type="evidence" value="ECO:0007669"/>
    <property type="project" value="TreeGrafter"/>
</dbReference>
<dbReference type="Proteomes" id="UP000215137">
    <property type="component" value="Chromosome"/>
</dbReference>
<dbReference type="GO" id="GO:0003677">
    <property type="term" value="F:DNA binding"/>
    <property type="evidence" value="ECO:0007669"/>
    <property type="project" value="UniProtKB-KW"/>
</dbReference>
<dbReference type="InterPro" id="IPR036388">
    <property type="entry name" value="WH-like_DNA-bd_sf"/>
</dbReference>
<evidence type="ECO:0000313" key="6">
    <source>
        <dbReference type="Proteomes" id="UP000215137"/>
    </source>
</evidence>
<dbReference type="SMART" id="SM00347">
    <property type="entry name" value="HTH_MARR"/>
    <property type="match status" value="1"/>
</dbReference>
<dbReference type="GO" id="GO:0003700">
    <property type="term" value="F:DNA-binding transcription factor activity"/>
    <property type="evidence" value="ECO:0007669"/>
    <property type="project" value="InterPro"/>
</dbReference>
<dbReference type="Gene3D" id="1.10.10.10">
    <property type="entry name" value="Winged helix-like DNA-binding domain superfamily/Winged helix DNA-binding domain"/>
    <property type="match status" value="1"/>
</dbReference>
<dbReference type="Pfam" id="PF22381">
    <property type="entry name" value="Staph_reg_Sar_Rot"/>
    <property type="match status" value="1"/>
</dbReference>
<dbReference type="InterPro" id="IPR000835">
    <property type="entry name" value="HTH_MarR-typ"/>
</dbReference>
<dbReference type="InterPro" id="IPR039422">
    <property type="entry name" value="MarR/SlyA-like"/>
</dbReference>
<name>A0A248TIZ3_9BACI</name>
<reference evidence="5 6" key="1">
    <citation type="submission" date="2017-08" db="EMBL/GenBank/DDBJ databases">
        <title>Complete Genome Sequence of Bacillus kochii Oregon-R-modENCODE STRAIN BDGP4, isolated from Drosophila melanogaster gut.</title>
        <authorList>
            <person name="Wan K.H."/>
            <person name="Yu C."/>
            <person name="Park S."/>
            <person name="Hammonds A.S."/>
            <person name="Booth B.W."/>
            <person name="Celniker S.E."/>
        </authorList>
    </citation>
    <scope>NUCLEOTIDE SEQUENCE [LARGE SCALE GENOMIC DNA]</scope>
    <source>
        <strain evidence="5 6">BDGP4</strain>
    </source>
</reference>
<keyword evidence="1" id="KW-0805">Transcription regulation</keyword>
<gene>
    <name evidence="5" type="ORF">CKF48_13095</name>
</gene>
<keyword evidence="3" id="KW-0804">Transcription</keyword>
<dbReference type="InterPro" id="IPR055166">
    <property type="entry name" value="Transc_reg_Sar_Rot_HTH"/>
</dbReference>
<dbReference type="SUPFAM" id="SSF46785">
    <property type="entry name" value="Winged helix' DNA-binding domain"/>
    <property type="match status" value="1"/>
</dbReference>
<proteinExistence type="predicted"/>
<dbReference type="PANTHER" id="PTHR33164">
    <property type="entry name" value="TRANSCRIPTIONAL REGULATOR, MARR FAMILY"/>
    <property type="match status" value="1"/>
</dbReference>
<evidence type="ECO:0000259" key="4">
    <source>
        <dbReference type="PROSITE" id="PS50995"/>
    </source>
</evidence>
<dbReference type="PROSITE" id="PS50995">
    <property type="entry name" value="HTH_MARR_2"/>
    <property type="match status" value="1"/>
</dbReference>
<dbReference type="PANTHER" id="PTHR33164:SF94">
    <property type="entry name" value="TRANSCRIPTIONAL REGULATORY PROTEIN-RELATED"/>
    <property type="match status" value="1"/>
</dbReference>
<evidence type="ECO:0000256" key="3">
    <source>
        <dbReference type="ARBA" id="ARBA00023163"/>
    </source>
</evidence>
<feature type="domain" description="HTH marR-type" evidence="4">
    <location>
        <begin position="1"/>
        <end position="141"/>
    </location>
</feature>
<keyword evidence="6" id="KW-1185">Reference proteome</keyword>
<keyword evidence="2" id="KW-0238">DNA-binding</keyword>
<dbReference type="KEGG" id="bko:CKF48_13095"/>
<dbReference type="AlphaFoldDB" id="A0A248TIZ3"/>
<accession>A0A248TIZ3</accession>
<evidence type="ECO:0000256" key="1">
    <source>
        <dbReference type="ARBA" id="ARBA00023015"/>
    </source>
</evidence>
<evidence type="ECO:0000256" key="2">
    <source>
        <dbReference type="ARBA" id="ARBA00023125"/>
    </source>
</evidence>
<protein>
    <recommendedName>
        <fullName evidence="4">HTH marR-type domain-containing protein</fullName>
    </recommendedName>
</protein>
<sequence length="141" mass="16644">MALETPERLVDFWVNYSKFYNRLYNAIDNVIQQQYHLNLNEFYLLYHLSQADKFKLRLTDLQPKIGLSHSALSRLVTRMENYQNKQLVWRSICEDDKRASYITLTKEGSQLFESISNVLNQTLDASLTKPDLDHIIRMVKG</sequence>
<dbReference type="EMBL" id="CP022983">
    <property type="protein sequence ID" value="ASV68176.1"/>
    <property type="molecule type" value="Genomic_DNA"/>
</dbReference>
<evidence type="ECO:0000313" key="5">
    <source>
        <dbReference type="EMBL" id="ASV68176.1"/>
    </source>
</evidence>